<reference evidence="1" key="2">
    <citation type="journal article" date="2023" name="IMA Fungus">
        <title>Comparative genomic study of the Penicillium genus elucidates a diverse pangenome and 15 lateral gene transfer events.</title>
        <authorList>
            <person name="Petersen C."/>
            <person name="Sorensen T."/>
            <person name="Nielsen M.R."/>
            <person name="Sondergaard T.E."/>
            <person name="Sorensen J.L."/>
            <person name="Fitzpatrick D.A."/>
            <person name="Frisvad J.C."/>
            <person name="Nielsen K.L."/>
        </authorList>
    </citation>
    <scope>NUCLEOTIDE SEQUENCE</scope>
    <source>
        <strain evidence="1">IBT 20477</strain>
    </source>
</reference>
<sequence length="68" mass="7603">MPSPEQTASLDELLHRCDFDWAENLEDASVKADLPMATKDPLLPPFSRQTGTMKCLRLTIMCQPQIVG</sequence>
<dbReference type="AlphaFoldDB" id="A0A9W9SYV2"/>
<reference evidence="1" key="1">
    <citation type="submission" date="2022-11" db="EMBL/GenBank/DDBJ databases">
        <authorList>
            <person name="Petersen C."/>
        </authorList>
    </citation>
    <scope>NUCLEOTIDE SEQUENCE</scope>
    <source>
        <strain evidence="1">IBT 20477</strain>
    </source>
</reference>
<evidence type="ECO:0000313" key="1">
    <source>
        <dbReference type="EMBL" id="KAJ5202865.1"/>
    </source>
</evidence>
<protein>
    <submittedName>
        <fullName evidence="1">Uncharacterized protein</fullName>
    </submittedName>
</protein>
<proteinExistence type="predicted"/>
<dbReference type="Proteomes" id="UP001150942">
    <property type="component" value="Unassembled WGS sequence"/>
</dbReference>
<gene>
    <name evidence="1" type="ORF">N7449_004944</name>
</gene>
<comment type="caution">
    <text evidence="1">The sequence shown here is derived from an EMBL/GenBank/DDBJ whole genome shotgun (WGS) entry which is preliminary data.</text>
</comment>
<organism evidence="1 2">
    <name type="scientific">Penicillium cf. viridicatum</name>
    <dbReference type="NCBI Taxonomy" id="2972119"/>
    <lineage>
        <taxon>Eukaryota</taxon>
        <taxon>Fungi</taxon>
        <taxon>Dikarya</taxon>
        <taxon>Ascomycota</taxon>
        <taxon>Pezizomycotina</taxon>
        <taxon>Eurotiomycetes</taxon>
        <taxon>Eurotiomycetidae</taxon>
        <taxon>Eurotiales</taxon>
        <taxon>Aspergillaceae</taxon>
        <taxon>Penicillium</taxon>
    </lineage>
</organism>
<accession>A0A9W9SYV2</accession>
<name>A0A9W9SYV2_9EURO</name>
<dbReference type="EMBL" id="JAPQKQ010000003">
    <property type="protein sequence ID" value="KAJ5202865.1"/>
    <property type="molecule type" value="Genomic_DNA"/>
</dbReference>
<keyword evidence="2" id="KW-1185">Reference proteome</keyword>
<evidence type="ECO:0000313" key="2">
    <source>
        <dbReference type="Proteomes" id="UP001150942"/>
    </source>
</evidence>
<dbReference type="OrthoDB" id="10339676at2759"/>